<protein>
    <recommendedName>
        <fullName evidence="1">dual-specificity kinase</fullName>
        <ecNumber evidence="1">2.7.12.1</ecNumber>
    </recommendedName>
</protein>
<accession>A0A668UY22</accession>
<evidence type="ECO:0000313" key="9">
    <source>
        <dbReference type="Ensembl" id="ENSOABP00000043437.2"/>
    </source>
</evidence>
<feature type="domain" description="Protein kinase" evidence="8">
    <location>
        <begin position="1"/>
        <end position="285"/>
    </location>
</feature>
<gene>
    <name evidence="9" type="primary">clk2b</name>
</gene>
<organism evidence="9 10">
    <name type="scientific">Oreochromis aureus</name>
    <name type="common">Israeli tilapia</name>
    <name type="synonym">Chromis aureus</name>
    <dbReference type="NCBI Taxonomy" id="47969"/>
    <lineage>
        <taxon>Eukaryota</taxon>
        <taxon>Metazoa</taxon>
        <taxon>Chordata</taxon>
        <taxon>Craniata</taxon>
        <taxon>Vertebrata</taxon>
        <taxon>Euteleostomi</taxon>
        <taxon>Actinopterygii</taxon>
        <taxon>Neopterygii</taxon>
        <taxon>Teleostei</taxon>
        <taxon>Neoteleostei</taxon>
        <taxon>Acanthomorphata</taxon>
        <taxon>Ovalentaria</taxon>
        <taxon>Cichlomorphae</taxon>
        <taxon>Cichliformes</taxon>
        <taxon>Cichlidae</taxon>
        <taxon>African cichlids</taxon>
        <taxon>Pseudocrenilabrinae</taxon>
        <taxon>Oreochromini</taxon>
        <taxon>Oreochromis</taxon>
    </lineage>
</organism>
<dbReference type="InterPro" id="IPR051175">
    <property type="entry name" value="CLK_kinases"/>
</dbReference>
<evidence type="ECO:0000256" key="2">
    <source>
        <dbReference type="ARBA" id="ARBA00022527"/>
    </source>
</evidence>
<keyword evidence="5" id="KW-0418">Kinase</keyword>
<dbReference type="GO" id="GO:0004713">
    <property type="term" value="F:protein tyrosine kinase activity"/>
    <property type="evidence" value="ECO:0007669"/>
    <property type="project" value="TreeGrafter"/>
</dbReference>
<dbReference type="Pfam" id="PF00069">
    <property type="entry name" value="Pkinase"/>
    <property type="match status" value="1"/>
</dbReference>
<keyword evidence="4" id="KW-0547">Nucleotide-binding</keyword>
<dbReference type="SMART" id="SM00220">
    <property type="entry name" value="S_TKc"/>
    <property type="match status" value="1"/>
</dbReference>
<name>A0A668UY22_OREAU</name>
<evidence type="ECO:0000256" key="7">
    <source>
        <dbReference type="ARBA" id="ARBA00037966"/>
    </source>
</evidence>
<dbReference type="InterPro" id="IPR000719">
    <property type="entry name" value="Prot_kinase_dom"/>
</dbReference>
<dbReference type="InterPro" id="IPR011009">
    <property type="entry name" value="Kinase-like_dom_sf"/>
</dbReference>
<dbReference type="Gene3D" id="1.10.510.10">
    <property type="entry name" value="Transferase(Phosphotransferase) domain 1"/>
    <property type="match status" value="1"/>
</dbReference>
<keyword evidence="2" id="KW-0723">Serine/threonine-protein kinase</keyword>
<sequence>LHLVMNAADFVCRKEIIKNQDKYREAAKLEINVLEKISENDPHNKHNCVQMLNWFNYYGHVCISFELLSLSTFDFLKSNNFLPYPINQIRHMAQQICHAVSCESSMHHTDCAAPLSLFCCTSASMPGMRLMRLVDFGSATFDHEHHSVIISTRHYRAPEVILELGWSQPCDVWSIGCILFEYYKGFTLFQTHDNKEHLAMMERIQGPIPQRMIQRSRYPKYFHRGHLDWNECSKAGRYVKSKCKPLREYLLSHGREHHHFFDLLERMLEYDPSKRISLSSFHTQLKKKNIINQK</sequence>
<dbReference type="PANTHER" id="PTHR45646:SF6">
    <property type="entry name" value="DUAL SPECIFICITY PROTEIN KINASE CLK2"/>
    <property type="match status" value="1"/>
</dbReference>
<keyword evidence="3" id="KW-0808">Transferase</keyword>
<reference evidence="9" key="2">
    <citation type="submission" date="2025-09" db="UniProtKB">
        <authorList>
            <consortium name="Ensembl"/>
        </authorList>
    </citation>
    <scope>IDENTIFICATION</scope>
</reference>
<keyword evidence="10" id="KW-1185">Reference proteome</keyword>
<evidence type="ECO:0000259" key="8">
    <source>
        <dbReference type="PROSITE" id="PS50011"/>
    </source>
</evidence>
<reference evidence="9" key="1">
    <citation type="submission" date="2025-08" db="UniProtKB">
        <authorList>
            <consortium name="Ensembl"/>
        </authorList>
    </citation>
    <scope>IDENTIFICATION</scope>
</reference>
<dbReference type="Gene3D" id="3.30.200.20">
    <property type="entry name" value="Phosphorylase Kinase, domain 1"/>
    <property type="match status" value="1"/>
</dbReference>
<dbReference type="EC" id="2.7.12.1" evidence="1"/>
<dbReference type="GO" id="GO:0043484">
    <property type="term" value="P:regulation of RNA splicing"/>
    <property type="evidence" value="ECO:0007669"/>
    <property type="project" value="TreeGrafter"/>
</dbReference>
<evidence type="ECO:0000313" key="10">
    <source>
        <dbReference type="Proteomes" id="UP000472276"/>
    </source>
</evidence>
<proteinExistence type="inferred from homology"/>
<dbReference type="Ensembl" id="ENSOABT00000044592.2">
    <property type="protein sequence ID" value="ENSOABP00000043437.2"/>
    <property type="gene ID" value="ENSOABG00000019525.2"/>
</dbReference>
<evidence type="ECO:0000256" key="6">
    <source>
        <dbReference type="ARBA" id="ARBA00022840"/>
    </source>
</evidence>
<dbReference type="GO" id="GO:0005524">
    <property type="term" value="F:ATP binding"/>
    <property type="evidence" value="ECO:0007669"/>
    <property type="project" value="UniProtKB-KW"/>
</dbReference>
<dbReference type="SUPFAM" id="SSF56112">
    <property type="entry name" value="Protein kinase-like (PK-like)"/>
    <property type="match status" value="1"/>
</dbReference>
<dbReference type="PANTHER" id="PTHR45646">
    <property type="entry name" value="SERINE/THREONINE-PROTEIN KINASE DOA-RELATED"/>
    <property type="match status" value="1"/>
</dbReference>
<dbReference type="Proteomes" id="UP000472276">
    <property type="component" value="Unassembled WGS sequence"/>
</dbReference>
<evidence type="ECO:0000256" key="4">
    <source>
        <dbReference type="ARBA" id="ARBA00022741"/>
    </source>
</evidence>
<dbReference type="PROSITE" id="PS50011">
    <property type="entry name" value="PROTEIN_KINASE_DOM"/>
    <property type="match status" value="1"/>
</dbReference>
<comment type="similarity">
    <text evidence="7">Belongs to the protein kinase superfamily. CMGC Ser/Thr protein kinase family. Lammer subfamily.</text>
</comment>
<evidence type="ECO:0000256" key="3">
    <source>
        <dbReference type="ARBA" id="ARBA00022679"/>
    </source>
</evidence>
<dbReference type="GO" id="GO:0004712">
    <property type="term" value="F:protein serine/threonine/tyrosine kinase activity"/>
    <property type="evidence" value="ECO:0007669"/>
    <property type="project" value="UniProtKB-EC"/>
</dbReference>
<dbReference type="GO" id="GO:0005634">
    <property type="term" value="C:nucleus"/>
    <property type="evidence" value="ECO:0007669"/>
    <property type="project" value="TreeGrafter"/>
</dbReference>
<evidence type="ECO:0000256" key="1">
    <source>
        <dbReference type="ARBA" id="ARBA00013203"/>
    </source>
</evidence>
<dbReference type="AlphaFoldDB" id="A0A668UY22"/>
<keyword evidence="6" id="KW-0067">ATP-binding</keyword>
<evidence type="ECO:0000256" key="5">
    <source>
        <dbReference type="ARBA" id="ARBA00022777"/>
    </source>
</evidence>
<dbReference type="GO" id="GO:0004674">
    <property type="term" value="F:protein serine/threonine kinase activity"/>
    <property type="evidence" value="ECO:0007669"/>
    <property type="project" value="UniProtKB-KW"/>
</dbReference>